<keyword evidence="12" id="KW-0457">Lysine biosynthesis</keyword>
<dbReference type="SUPFAM" id="SSF51735">
    <property type="entry name" value="NAD(P)-binding Rossmann-fold domains"/>
    <property type="match status" value="1"/>
</dbReference>
<dbReference type="GO" id="GO:0009088">
    <property type="term" value="P:threonine biosynthetic process"/>
    <property type="evidence" value="ECO:0007669"/>
    <property type="project" value="UniProtKB-UniPathway"/>
</dbReference>
<evidence type="ECO:0000313" key="16">
    <source>
        <dbReference type="EMBL" id="CAB4647813.1"/>
    </source>
</evidence>
<name>A0A6J6KHA3_9ZZZZ</name>
<dbReference type="InterPro" id="IPR005986">
    <property type="entry name" value="Asp_semialdehyde_DH_beta"/>
</dbReference>
<gene>
    <name evidence="16" type="ORF">UFOPK2242_00218</name>
</gene>
<evidence type="ECO:0000256" key="14">
    <source>
        <dbReference type="ARBA" id="ARBA00047891"/>
    </source>
</evidence>
<evidence type="ECO:0000256" key="11">
    <source>
        <dbReference type="ARBA" id="ARBA00023002"/>
    </source>
</evidence>
<dbReference type="GO" id="GO:0009086">
    <property type="term" value="P:methionine biosynthetic process"/>
    <property type="evidence" value="ECO:0007669"/>
    <property type="project" value="UniProtKB-KW"/>
</dbReference>
<protein>
    <recommendedName>
        <fullName evidence="6">aspartate-semialdehyde dehydrogenase</fullName>
        <ecNumber evidence="6">1.2.1.11</ecNumber>
    </recommendedName>
</protein>
<dbReference type="InterPro" id="IPR036291">
    <property type="entry name" value="NAD(P)-bd_dom_sf"/>
</dbReference>
<evidence type="ECO:0000256" key="3">
    <source>
        <dbReference type="ARBA" id="ARBA00005097"/>
    </source>
</evidence>
<evidence type="ECO:0000256" key="10">
    <source>
        <dbReference type="ARBA" id="ARBA00022915"/>
    </source>
</evidence>
<evidence type="ECO:0000256" key="8">
    <source>
        <dbReference type="ARBA" id="ARBA00022697"/>
    </source>
</evidence>
<dbReference type="PIRSF" id="PIRSF000148">
    <property type="entry name" value="ASA_dh"/>
    <property type="match status" value="1"/>
</dbReference>
<keyword evidence="8" id="KW-0791">Threonine biosynthesis</keyword>
<comment type="pathway">
    <text evidence="3">Amino-acid biosynthesis; L-threonine biosynthesis; L-threonine from L-aspartate: step 2/5.</text>
</comment>
<keyword evidence="11" id="KW-0560">Oxidoreductase</keyword>
<organism evidence="16">
    <name type="scientific">freshwater metagenome</name>
    <dbReference type="NCBI Taxonomy" id="449393"/>
    <lineage>
        <taxon>unclassified sequences</taxon>
        <taxon>metagenomes</taxon>
        <taxon>ecological metagenomes</taxon>
    </lineage>
</organism>
<keyword evidence="7" id="KW-0028">Amino-acid biosynthesis</keyword>
<comment type="pathway">
    <text evidence="2">Amino-acid biosynthesis; L-lysine biosynthesis via DAP pathway; (S)-tetrahydrodipicolinate from L-aspartate: step 2/4.</text>
</comment>
<dbReference type="PANTHER" id="PTHR46278">
    <property type="entry name" value="DEHYDROGENASE, PUTATIVE-RELATED"/>
    <property type="match status" value="1"/>
</dbReference>
<dbReference type="NCBIfam" id="TIGR01296">
    <property type="entry name" value="asd_B"/>
    <property type="match status" value="1"/>
</dbReference>
<keyword evidence="9" id="KW-0521">NADP</keyword>
<evidence type="ECO:0000256" key="6">
    <source>
        <dbReference type="ARBA" id="ARBA00013120"/>
    </source>
</evidence>
<evidence type="ECO:0000256" key="2">
    <source>
        <dbReference type="ARBA" id="ARBA00005076"/>
    </source>
</evidence>
<evidence type="ECO:0000256" key="12">
    <source>
        <dbReference type="ARBA" id="ARBA00023154"/>
    </source>
</evidence>
<dbReference type="GO" id="GO:0050661">
    <property type="term" value="F:NADP binding"/>
    <property type="evidence" value="ECO:0007669"/>
    <property type="project" value="InterPro"/>
</dbReference>
<dbReference type="CDD" id="cd18131">
    <property type="entry name" value="ASADH_C_bac_euk_like"/>
    <property type="match status" value="1"/>
</dbReference>
<comment type="catalytic activity">
    <reaction evidence="14">
        <text>L-aspartate 4-semialdehyde + phosphate + NADP(+) = 4-phospho-L-aspartate + NADPH + H(+)</text>
        <dbReference type="Rhea" id="RHEA:24284"/>
        <dbReference type="ChEBI" id="CHEBI:15378"/>
        <dbReference type="ChEBI" id="CHEBI:43474"/>
        <dbReference type="ChEBI" id="CHEBI:57535"/>
        <dbReference type="ChEBI" id="CHEBI:57783"/>
        <dbReference type="ChEBI" id="CHEBI:58349"/>
        <dbReference type="ChEBI" id="CHEBI:537519"/>
        <dbReference type="EC" id="1.2.1.11"/>
    </reaction>
</comment>
<dbReference type="Pfam" id="PF02774">
    <property type="entry name" value="Semialdhyde_dhC"/>
    <property type="match status" value="1"/>
</dbReference>
<dbReference type="InterPro" id="IPR000534">
    <property type="entry name" value="Semialdehyde_DH_NAD-bd"/>
</dbReference>
<dbReference type="PROSITE" id="PS01103">
    <property type="entry name" value="ASD"/>
    <property type="match status" value="1"/>
</dbReference>
<dbReference type="AlphaFoldDB" id="A0A6J6KHA3"/>
<dbReference type="HAMAP" id="MF_02121">
    <property type="entry name" value="ASADH"/>
    <property type="match status" value="1"/>
</dbReference>
<comment type="subunit">
    <text evidence="5">Homodimer.</text>
</comment>
<accession>A0A6J6KHA3</accession>
<keyword evidence="10" id="KW-0220">Diaminopimelate biosynthesis</keyword>
<dbReference type="InterPro" id="IPR012080">
    <property type="entry name" value="Asp_semialdehyde_DH"/>
</dbReference>
<dbReference type="InterPro" id="IPR000319">
    <property type="entry name" value="Asp-semialdehyde_DH_CS"/>
</dbReference>
<evidence type="ECO:0000256" key="13">
    <source>
        <dbReference type="ARBA" id="ARBA00023167"/>
    </source>
</evidence>
<proteinExistence type="inferred from homology"/>
<dbReference type="UniPathway" id="UPA00034">
    <property type="reaction ID" value="UER00016"/>
</dbReference>
<dbReference type="Gene3D" id="3.30.360.10">
    <property type="entry name" value="Dihydrodipicolinate Reductase, domain 2"/>
    <property type="match status" value="1"/>
</dbReference>
<evidence type="ECO:0000256" key="7">
    <source>
        <dbReference type="ARBA" id="ARBA00022605"/>
    </source>
</evidence>
<dbReference type="GO" id="GO:0046983">
    <property type="term" value="F:protein dimerization activity"/>
    <property type="evidence" value="ECO:0007669"/>
    <property type="project" value="InterPro"/>
</dbReference>
<dbReference type="Pfam" id="PF01118">
    <property type="entry name" value="Semialdhyde_dh"/>
    <property type="match status" value="1"/>
</dbReference>
<evidence type="ECO:0000256" key="5">
    <source>
        <dbReference type="ARBA" id="ARBA00011738"/>
    </source>
</evidence>
<evidence type="ECO:0000256" key="1">
    <source>
        <dbReference type="ARBA" id="ARBA00005021"/>
    </source>
</evidence>
<reference evidence="16" key="1">
    <citation type="submission" date="2020-05" db="EMBL/GenBank/DDBJ databases">
        <authorList>
            <person name="Chiriac C."/>
            <person name="Salcher M."/>
            <person name="Ghai R."/>
            <person name="Kavagutti S V."/>
        </authorList>
    </citation>
    <scope>NUCLEOTIDE SEQUENCE</scope>
</reference>
<dbReference type="SMART" id="SM00859">
    <property type="entry name" value="Semialdhyde_dh"/>
    <property type="match status" value="1"/>
</dbReference>
<dbReference type="UniPathway" id="UPA00050">
    <property type="reaction ID" value="UER00463"/>
</dbReference>
<evidence type="ECO:0000256" key="4">
    <source>
        <dbReference type="ARBA" id="ARBA00010584"/>
    </source>
</evidence>
<keyword evidence="13" id="KW-0486">Methionine biosynthesis</keyword>
<dbReference type="NCBIfam" id="NF011456">
    <property type="entry name" value="PRK14874.1"/>
    <property type="match status" value="1"/>
</dbReference>
<dbReference type="PANTHER" id="PTHR46278:SF2">
    <property type="entry name" value="ASPARTATE-SEMIALDEHYDE DEHYDROGENASE"/>
    <property type="match status" value="1"/>
</dbReference>
<dbReference type="EMBL" id="CAEZWM010000013">
    <property type="protein sequence ID" value="CAB4647813.1"/>
    <property type="molecule type" value="Genomic_DNA"/>
</dbReference>
<dbReference type="GO" id="GO:0009097">
    <property type="term" value="P:isoleucine biosynthetic process"/>
    <property type="evidence" value="ECO:0007669"/>
    <property type="project" value="InterPro"/>
</dbReference>
<dbReference type="EC" id="1.2.1.11" evidence="6"/>
<feature type="domain" description="Semialdehyde dehydrogenase NAD-binding" evidence="15">
    <location>
        <begin position="4"/>
        <end position="119"/>
    </location>
</feature>
<dbReference type="UniPathway" id="UPA00051">
    <property type="reaction ID" value="UER00464"/>
</dbReference>
<dbReference type="Gene3D" id="3.40.50.720">
    <property type="entry name" value="NAD(P)-binding Rossmann-like Domain"/>
    <property type="match status" value="1"/>
</dbReference>
<sequence>MGSRVGIIGATGLVGEEMLRLLAERNFPVDELRVYASARSEGRALPFAGGEVLCEVLRDGCFDGLDLVIVDVDDPIAIEWAPVAAAAGAQVVDNSAAFRMYDDVPLVVAEVNPEDLDELPRSIAACPNCTTMVLVTALAPLHRVAGIDRLVVSTYQSVSGAGQSGIYELDAQWAERAGDLTSLRRAAAIDGVIVPGKVWSKPIAGNVIPLAGSVQESGYTSEEWKLVYETRKILHDDSIRVSATCVRVPVYVGHAMTANVSFHSAMDRARAAEILATAPGVLLVDGGDGAPTPLDGAGIDPVLVGRLRDDPSQANTLDLWVTGDNLRKGAALNAVQMAELLIARR</sequence>
<dbReference type="GO" id="GO:0004073">
    <property type="term" value="F:aspartate-semialdehyde dehydrogenase activity"/>
    <property type="evidence" value="ECO:0007669"/>
    <property type="project" value="UniProtKB-EC"/>
</dbReference>
<comment type="similarity">
    <text evidence="4">Belongs to the aspartate-semialdehyde dehydrogenase family.</text>
</comment>
<dbReference type="InterPro" id="IPR012280">
    <property type="entry name" value="Semialdhyde_DH_dimer_dom"/>
</dbReference>
<evidence type="ECO:0000256" key="9">
    <source>
        <dbReference type="ARBA" id="ARBA00022857"/>
    </source>
</evidence>
<dbReference type="GO" id="GO:0019877">
    <property type="term" value="P:diaminopimelate biosynthetic process"/>
    <property type="evidence" value="ECO:0007669"/>
    <property type="project" value="UniProtKB-KW"/>
</dbReference>
<evidence type="ECO:0000259" key="15">
    <source>
        <dbReference type="SMART" id="SM00859"/>
    </source>
</evidence>
<dbReference type="GO" id="GO:0051287">
    <property type="term" value="F:NAD binding"/>
    <property type="evidence" value="ECO:0007669"/>
    <property type="project" value="InterPro"/>
</dbReference>
<dbReference type="SUPFAM" id="SSF55347">
    <property type="entry name" value="Glyceraldehyde-3-phosphate dehydrogenase-like, C-terminal domain"/>
    <property type="match status" value="1"/>
</dbReference>
<comment type="pathway">
    <text evidence="1">Amino-acid biosynthesis; L-methionine biosynthesis via de novo pathway; L-homoserine from L-aspartate: step 2/3.</text>
</comment>
<dbReference type="GO" id="GO:0009089">
    <property type="term" value="P:lysine biosynthetic process via diaminopimelate"/>
    <property type="evidence" value="ECO:0007669"/>
    <property type="project" value="UniProtKB-UniPathway"/>
</dbReference>